<dbReference type="PANTHER" id="PTHR45432">
    <property type="entry name" value="CHAPERONE PROTEIN DNAJ 11, CHLOROPLASTIC-LIKE"/>
    <property type="match status" value="1"/>
</dbReference>
<dbReference type="PROSITE" id="PS50076">
    <property type="entry name" value="DNAJ_2"/>
    <property type="match status" value="1"/>
</dbReference>
<proteinExistence type="predicted"/>
<dbReference type="PANTHER" id="PTHR45432:SF2">
    <property type="entry name" value="CHAPERONE PROTEIN DNAJ 11, CHLOROPLASTIC"/>
    <property type="match status" value="1"/>
</dbReference>
<feature type="region of interest" description="Disordered" evidence="1">
    <location>
        <begin position="79"/>
        <end position="122"/>
    </location>
</feature>
<dbReference type="Proteomes" id="UP001605036">
    <property type="component" value="Unassembled WGS sequence"/>
</dbReference>
<dbReference type="SMART" id="SM00271">
    <property type="entry name" value="DnaJ"/>
    <property type="match status" value="1"/>
</dbReference>
<reference evidence="3 4" key="1">
    <citation type="submission" date="2024-09" db="EMBL/GenBank/DDBJ databases">
        <title>Chromosome-scale assembly of Riccia fluitans.</title>
        <authorList>
            <person name="Paukszto L."/>
            <person name="Sawicki J."/>
            <person name="Karawczyk K."/>
            <person name="Piernik-Szablinska J."/>
            <person name="Szczecinska M."/>
            <person name="Mazdziarz M."/>
        </authorList>
    </citation>
    <scope>NUCLEOTIDE SEQUENCE [LARGE SCALE GENOMIC DNA]</scope>
    <source>
        <strain evidence="3">Rf_01</strain>
        <tissue evidence="3">Aerial parts of the thallus</tissue>
    </source>
</reference>
<dbReference type="InterPro" id="IPR001623">
    <property type="entry name" value="DnaJ_domain"/>
</dbReference>
<dbReference type="Gene3D" id="1.10.287.110">
    <property type="entry name" value="DnaJ domain"/>
    <property type="match status" value="1"/>
</dbReference>
<dbReference type="PROSITE" id="PS00636">
    <property type="entry name" value="DNAJ_1"/>
    <property type="match status" value="1"/>
</dbReference>
<dbReference type="CDD" id="cd06257">
    <property type="entry name" value="DnaJ"/>
    <property type="match status" value="1"/>
</dbReference>
<dbReference type="SUPFAM" id="SSF46565">
    <property type="entry name" value="Chaperone J-domain"/>
    <property type="match status" value="1"/>
</dbReference>
<comment type="caution">
    <text evidence="3">The sequence shown here is derived from an EMBL/GenBank/DDBJ whole genome shotgun (WGS) entry which is preliminary data.</text>
</comment>
<dbReference type="AlphaFoldDB" id="A0ABD1YL76"/>
<dbReference type="PRINTS" id="PR00625">
    <property type="entry name" value="JDOMAIN"/>
</dbReference>
<dbReference type="EMBL" id="JBHFFA010000004">
    <property type="protein sequence ID" value="KAL2631468.1"/>
    <property type="molecule type" value="Genomic_DNA"/>
</dbReference>
<feature type="compositionally biased region" description="Polar residues" evidence="1">
    <location>
        <begin position="79"/>
        <end position="97"/>
    </location>
</feature>
<dbReference type="Pfam" id="PF00226">
    <property type="entry name" value="DnaJ"/>
    <property type="match status" value="1"/>
</dbReference>
<organism evidence="3 4">
    <name type="scientific">Riccia fluitans</name>
    <dbReference type="NCBI Taxonomy" id="41844"/>
    <lineage>
        <taxon>Eukaryota</taxon>
        <taxon>Viridiplantae</taxon>
        <taxon>Streptophyta</taxon>
        <taxon>Embryophyta</taxon>
        <taxon>Marchantiophyta</taxon>
        <taxon>Marchantiopsida</taxon>
        <taxon>Marchantiidae</taxon>
        <taxon>Marchantiales</taxon>
        <taxon>Ricciaceae</taxon>
        <taxon>Riccia</taxon>
    </lineage>
</organism>
<gene>
    <name evidence="3" type="ORF">R1flu_016154</name>
</gene>
<evidence type="ECO:0000313" key="4">
    <source>
        <dbReference type="Proteomes" id="UP001605036"/>
    </source>
</evidence>
<feature type="domain" description="J" evidence="2">
    <location>
        <begin position="141"/>
        <end position="208"/>
    </location>
</feature>
<dbReference type="InterPro" id="IPR018253">
    <property type="entry name" value="DnaJ_domain_CS"/>
</dbReference>
<evidence type="ECO:0000259" key="2">
    <source>
        <dbReference type="PROSITE" id="PS50076"/>
    </source>
</evidence>
<dbReference type="InterPro" id="IPR036869">
    <property type="entry name" value="J_dom_sf"/>
</dbReference>
<sequence length="239" mass="26055">MRIGIVVPYRNANWTQSVGMAGSAAAAFQSRLSPSSPVWTTADRPLRIKTKGFESSPLASPTGRSPTLLRSPLAAFGGVNSSCSSPRPSFGTNTCASPRTDYSAGGGKSTPHFQTGTTSGSSSTAEASFLYVKPQVDRPLTFYDILGIPQIVTDDEIKVAFRTMAKKFHPDHAPPDKVGEFHQKFMEVQKAYSILKDPTTRALYNYEIRSTALSSPRRGAEMKAQSYGRNWETDQCWTC</sequence>
<accession>A0ABD1YL76</accession>
<keyword evidence="4" id="KW-1185">Reference proteome</keyword>
<evidence type="ECO:0000313" key="3">
    <source>
        <dbReference type="EMBL" id="KAL2631468.1"/>
    </source>
</evidence>
<name>A0ABD1YL76_9MARC</name>
<evidence type="ECO:0000256" key="1">
    <source>
        <dbReference type="SAM" id="MobiDB-lite"/>
    </source>
</evidence>
<protein>
    <recommendedName>
        <fullName evidence="2">J domain-containing protein</fullName>
    </recommendedName>
</protein>